<feature type="transmembrane region" description="Helical" evidence="7">
    <location>
        <begin position="218"/>
        <end position="237"/>
    </location>
</feature>
<reference evidence="8 9" key="1">
    <citation type="journal article" date="2020" name="Nat. Commun.">
        <title>Donkey genomes provide new insights into domestication and selection for coat color.</title>
        <authorList>
            <person name="Wang"/>
            <person name="C."/>
            <person name="Li"/>
            <person name="H."/>
            <person name="Guo"/>
            <person name="Y."/>
            <person name="Huang"/>
            <person name="J."/>
            <person name="Sun"/>
            <person name="Y."/>
            <person name="Min"/>
            <person name="J."/>
            <person name="Wang"/>
            <person name="J."/>
            <person name="Fang"/>
            <person name="X."/>
            <person name="Zhao"/>
            <person name="Z."/>
            <person name="Wang"/>
            <person name="S."/>
            <person name="Zhang"/>
            <person name="Y."/>
            <person name="Liu"/>
            <person name="Q."/>
            <person name="Jiang"/>
            <person name="Q."/>
            <person name="Wang"/>
            <person name="X."/>
            <person name="Guo"/>
            <person name="Y."/>
            <person name="Yang"/>
            <person name="C."/>
            <person name="Wang"/>
            <person name="Y."/>
            <person name="Tian"/>
            <person name="F."/>
            <person name="Zhuang"/>
            <person name="G."/>
            <person name="Fan"/>
            <person name="Y."/>
            <person name="Gao"/>
            <person name="Q."/>
            <person name="Li"/>
            <person name="Y."/>
            <person name="Ju"/>
            <person name="Z."/>
            <person name="Li"/>
            <person name="J."/>
            <person name="Li"/>
            <person name="R."/>
            <person name="Hou"/>
            <person name="M."/>
            <person name="Yang"/>
            <person name="G."/>
            <person name="Liu"/>
            <person name="G."/>
            <person name="Liu"/>
            <person name="W."/>
            <person name="Guo"/>
            <person name="J."/>
            <person name="Pan"/>
            <person name="S."/>
            <person name="Fan"/>
            <person name="G."/>
            <person name="Zhang"/>
            <person name="W."/>
            <person name="Zhang"/>
            <person name="R."/>
            <person name="Yu"/>
            <person name="J."/>
            <person name="Zhang"/>
            <person name="X."/>
            <person name="Yin"/>
            <person name="Q."/>
            <person name="Ji"/>
            <person name="C."/>
            <person name="Jin"/>
            <person name="Y."/>
            <person name="Yue"/>
            <person name="G."/>
            <person name="Liu"/>
            <person name="M."/>
            <person name="Xu"/>
            <person name="J."/>
            <person name="Liu"/>
            <person name="S."/>
            <person name="Jordana"/>
            <person name="J."/>
            <person name="Noce"/>
            <person name="A."/>
            <person name="Amills"/>
            <person name="M."/>
            <person name="Wu"/>
            <person name="D.D."/>
            <person name="Li"/>
            <person name="S."/>
            <person name="Zhou"/>
            <person name="X. and Zhong"/>
            <person name="J."/>
        </authorList>
    </citation>
    <scope>NUCLEOTIDE SEQUENCE [LARGE SCALE GENOMIC DNA]</scope>
</reference>
<feature type="region of interest" description="Disordered" evidence="6">
    <location>
        <begin position="13"/>
        <end position="40"/>
    </location>
</feature>
<dbReference type="Proteomes" id="UP000694387">
    <property type="component" value="Chromosome 8"/>
</dbReference>
<dbReference type="GO" id="GO:0016020">
    <property type="term" value="C:membrane"/>
    <property type="evidence" value="ECO:0007669"/>
    <property type="project" value="UniProtKB-SubCell"/>
</dbReference>
<keyword evidence="3" id="KW-0833">Ubl conjugation pathway</keyword>
<evidence type="ECO:0000256" key="4">
    <source>
        <dbReference type="ARBA" id="ARBA00022989"/>
    </source>
</evidence>
<organism evidence="8 9">
    <name type="scientific">Equus asinus</name>
    <name type="common">Donkey</name>
    <name type="synonym">Equus africanus asinus</name>
    <dbReference type="NCBI Taxonomy" id="9793"/>
    <lineage>
        <taxon>Eukaryota</taxon>
        <taxon>Metazoa</taxon>
        <taxon>Chordata</taxon>
        <taxon>Craniata</taxon>
        <taxon>Vertebrata</taxon>
        <taxon>Euteleostomi</taxon>
        <taxon>Mammalia</taxon>
        <taxon>Eutheria</taxon>
        <taxon>Laurasiatheria</taxon>
        <taxon>Perissodactyla</taxon>
        <taxon>Equidae</taxon>
        <taxon>Equus</taxon>
    </lineage>
</organism>
<keyword evidence="5 7" id="KW-0472">Membrane</keyword>
<dbReference type="AlphaFoldDB" id="A0A9L0K9G9"/>
<feature type="transmembrane region" description="Helical" evidence="7">
    <location>
        <begin position="263"/>
        <end position="289"/>
    </location>
</feature>
<comment type="subcellular location">
    <subcellularLocation>
        <location evidence="1">Membrane</location>
        <topology evidence="1">Multi-pass membrane protein</topology>
    </subcellularLocation>
</comment>
<evidence type="ECO:0000256" key="2">
    <source>
        <dbReference type="ARBA" id="ARBA00022692"/>
    </source>
</evidence>
<proteinExistence type="predicted"/>
<reference evidence="8" key="3">
    <citation type="submission" date="2025-09" db="UniProtKB">
        <authorList>
            <consortium name="Ensembl"/>
        </authorList>
    </citation>
    <scope>IDENTIFICATION</scope>
</reference>
<dbReference type="GO" id="GO:1904294">
    <property type="term" value="P:positive regulation of ERAD pathway"/>
    <property type="evidence" value="ECO:0007669"/>
    <property type="project" value="InterPro"/>
</dbReference>
<dbReference type="PANTHER" id="PTHR15860:SF2">
    <property type="entry name" value="RING FINGER AND TRANSMEMBRANE DOMAIN-CONTAINING PROTEIN 2"/>
    <property type="match status" value="1"/>
</dbReference>
<name>A0A9L0K9G9_EQUAS</name>
<keyword evidence="4 7" id="KW-1133">Transmembrane helix</keyword>
<reference evidence="8" key="2">
    <citation type="submission" date="2025-08" db="UniProtKB">
        <authorList>
            <consortium name="Ensembl"/>
        </authorList>
    </citation>
    <scope>IDENTIFICATION</scope>
</reference>
<evidence type="ECO:0000256" key="7">
    <source>
        <dbReference type="SAM" id="Phobius"/>
    </source>
</evidence>
<evidence type="ECO:0000313" key="8">
    <source>
        <dbReference type="Ensembl" id="ENSEASP00005061483.1"/>
    </source>
</evidence>
<evidence type="ECO:0000256" key="3">
    <source>
        <dbReference type="ARBA" id="ARBA00022786"/>
    </source>
</evidence>
<sequence length="596" mass="66098">MWLLTVNQVLRKMQRRHSSNTDNIPPERNRSQALSPEASVDEGGVFESLKAEAASPPALFSGLSGLPPAGLPATPFPSGLVLGASAGGGDVFIQMPASREEAGGRGEGGAYHHRQPHHHFHHAGHRSGSLLQHVGADPRAHADEGGDEQPGTPAPALSELKAVVCWLQKGLPFILILLAKVCFQHKLGIAVCIGMASTFAYANSTLREQVSLKEKRSVLVILWILAFLAGNTLYVLYTFSSQQLYNSLIFLKPNLDTLDFFDLLWIVGIADFVLKYITIALKCLIVALPKIILAVKSKAKFYLVIEELSQLFRSLVPIQLWYKYIMGDDSSNSYFLGGVLIILYSLCKSFDICGRVGGVRKALKLLCSSQNYGVRATGQQCTEAGEICAICQAEFREPLILMCQHNGLAPMALQRKQSVWLLSRLVRTPQEKRWEPCCHLALSHAHPIRNKIQDICPYVLSSQDLFLCLTSLALSWYPARHPFQGSTTSFKLCYYGNGHAVTIPFAWIIKSKGDAEGHRDRWMWLLCSPCLEEQPKGSNRSFCNWFLSERSPCLQMPSKRQEKLEPKKTYYGASMRQSRQSSLLGVRTGILIPNSA</sequence>
<gene>
    <name evidence="8" type="primary">RNFT2</name>
</gene>
<dbReference type="PANTHER" id="PTHR15860">
    <property type="entry name" value="UNCHARACTERIZED RING FINGER-CONTAINING PROTEIN"/>
    <property type="match status" value="1"/>
</dbReference>
<feature type="transmembrane region" description="Helical" evidence="7">
    <location>
        <begin position="187"/>
        <end position="206"/>
    </location>
</feature>
<feature type="transmembrane region" description="Helical" evidence="7">
    <location>
        <begin position="334"/>
        <end position="354"/>
    </location>
</feature>
<dbReference type="GeneTree" id="ENSGT00940000158419"/>
<dbReference type="InterPro" id="IPR044235">
    <property type="entry name" value="RNFT1/2"/>
</dbReference>
<evidence type="ECO:0000256" key="1">
    <source>
        <dbReference type="ARBA" id="ARBA00004141"/>
    </source>
</evidence>
<keyword evidence="9" id="KW-1185">Reference proteome</keyword>
<evidence type="ECO:0000313" key="9">
    <source>
        <dbReference type="Proteomes" id="UP000694387"/>
    </source>
</evidence>
<accession>A0A9L0K9G9</accession>
<evidence type="ECO:0000256" key="6">
    <source>
        <dbReference type="SAM" id="MobiDB-lite"/>
    </source>
</evidence>
<dbReference type="GO" id="GO:0061630">
    <property type="term" value="F:ubiquitin protein ligase activity"/>
    <property type="evidence" value="ECO:0007669"/>
    <property type="project" value="InterPro"/>
</dbReference>
<protein>
    <submittedName>
        <fullName evidence="8">Ring finger protein, transmembrane 2</fullName>
    </submittedName>
</protein>
<keyword evidence="2 7" id="KW-0812">Transmembrane</keyword>
<dbReference type="Ensembl" id="ENSEAST00005049490.1">
    <property type="protein sequence ID" value="ENSEASP00005061483.1"/>
    <property type="gene ID" value="ENSEASG00005009385.2"/>
</dbReference>
<evidence type="ECO:0000256" key="5">
    <source>
        <dbReference type="ARBA" id="ARBA00023136"/>
    </source>
</evidence>